<dbReference type="EMBL" id="CAJFDI010000006">
    <property type="protein sequence ID" value="CAD5235113.1"/>
    <property type="molecule type" value="Genomic_DNA"/>
</dbReference>
<evidence type="ECO:0000313" key="2">
    <source>
        <dbReference type="EMBL" id="CAD5235113.1"/>
    </source>
</evidence>
<feature type="transmembrane region" description="Helical" evidence="1">
    <location>
        <begin position="220"/>
        <end position="243"/>
    </location>
</feature>
<evidence type="ECO:0000313" key="5">
    <source>
        <dbReference type="WBParaSite" id="BXY_0120300.1"/>
    </source>
</evidence>
<keyword evidence="1" id="KW-0812">Transmembrane</keyword>
<organism evidence="3 5">
    <name type="scientific">Bursaphelenchus xylophilus</name>
    <name type="common">Pinewood nematode worm</name>
    <name type="synonym">Aphelenchoides xylophilus</name>
    <dbReference type="NCBI Taxonomy" id="6326"/>
    <lineage>
        <taxon>Eukaryota</taxon>
        <taxon>Metazoa</taxon>
        <taxon>Ecdysozoa</taxon>
        <taxon>Nematoda</taxon>
        <taxon>Chromadorea</taxon>
        <taxon>Rhabditida</taxon>
        <taxon>Tylenchina</taxon>
        <taxon>Tylenchomorpha</taxon>
        <taxon>Aphelenchoidea</taxon>
        <taxon>Aphelenchoididae</taxon>
        <taxon>Bursaphelenchus</taxon>
    </lineage>
</organism>
<evidence type="ECO:0000256" key="1">
    <source>
        <dbReference type="SAM" id="Phobius"/>
    </source>
</evidence>
<accession>A0A1I7RKG9</accession>
<dbReference type="AlphaFoldDB" id="A0A1I7RKG9"/>
<reference evidence="5" key="1">
    <citation type="submission" date="2016-11" db="UniProtKB">
        <authorList>
            <consortium name="WormBaseParasite"/>
        </authorList>
    </citation>
    <scope>IDENTIFICATION</scope>
</reference>
<sequence length="346" mass="39441">MIGHFSGPSENNPYAWDDDFSYVQYSVTAATYQDILFYSKIFHNVCFAIGTFLSLLLLYLIFKKNGKMLQNYRTMLIFNCFVDMQICLAVYLGQYSTKAIDNLFMSSFDGIGQHLGFTGQCALMSFFTLSINVVITSLPANYYYRYICIKRGRPLSFCGVLLLYSIVYAVTLPTMIWTLFSFHYDGLSRPGFNYGSLWFNVKPLPTILILNFHLPHTKFFMIYVFICYGIAYSLSISFAVKTWRILGTDKAKYSQRTLQMQTQLSVAMLVQAILPVFISLGPSVLMIIEIAFGFNWDIVTTIAFNAFALIPVLNSLCTILVIRPFREAVMRPFLKTKPAVSRSSVT</sequence>
<dbReference type="Proteomes" id="UP000095284">
    <property type="component" value="Unplaced"/>
</dbReference>
<keyword evidence="4" id="KW-1185">Reference proteome</keyword>
<evidence type="ECO:0000313" key="3">
    <source>
        <dbReference type="Proteomes" id="UP000095284"/>
    </source>
</evidence>
<feature type="transmembrane region" description="Helical" evidence="1">
    <location>
        <begin position="114"/>
        <end position="135"/>
    </location>
</feature>
<dbReference type="SUPFAM" id="SSF81321">
    <property type="entry name" value="Family A G protein-coupled receptor-like"/>
    <property type="match status" value="1"/>
</dbReference>
<feature type="transmembrane region" description="Helical" evidence="1">
    <location>
        <begin position="155"/>
        <end position="180"/>
    </location>
</feature>
<dbReference type="Proteomes" id="UP000582659">
    <property type="component" value="Unassembled WGS sequence"/>
</dbReference>
<dbReference type="PANTHER" id="PTHR22943:SF248">
    <property type="entry name" value="SEVEN TM RECEPTOR"/>
    <property type="match status" value="1"/>
</dbReference>
<dbReference type="InterPro" id="IPR019421">
    <property type="entry name" value="7TM_GPCR_serpentine_rcpt_Srd"/>
</dbReference>
<proteinExistence type="predicted"/>
<dbReference type="Pfam" id="PF10317">
    <property type="entry name" value="7TM_GPCR_Srd"/>
    <property type="match status" value="1"/>
</dbReference>
<reference evidence="2" key="2">
    <citation type="submission" date="2020-09" db="EMBL/GenBank/DDBJ databases">
        <authorList>
            <person name="Kikuchi T."/>
        </authorList>
    </citation>
    <scope>NUCLEOTIDE SEQUENCE</scope>
    <source>
        <strain evidence="2">Ka4C1</strain>
    </source>
</reference>
<feature type="transmembrane region" description="Helical" evidence="1">
    <location>
        <begin position="74"/>
        <end position="94"/>
    </location>
</feature>
<evidence type="ECO:0000313" key="4">
    <source>
        <dbReference type="Proteomes" id="UP000659654"/>
    </source>
</evidence>
<dbReference type="SMR" id="A0A1I7RKG9"/>
<dbReference type="PANTHER" id="PTHR22943">
    <property type="entry name" value="7-TRANSMEMBRANE DOMAIN RECEPTOR C.ELEGANS"/>
    <property type="match status" value="1"/>
</dbReference>
<gene>
    <name evidence="2" type="ORF">BXYJ_LOCUS15204</name>
</gene>
<dbReference type="Proteomes" id="UP000659654">
    <property type="component" value="Unassembled WGS sequence"/>
</dbReference>
<keyword evidence="1" id="KW-1133">Transmembrane helix</keyword>
<feature type="transmembrane region" description="Helical" evidence="1">
    <location>
        <begin position="41"/>
        <end position="62"/>
    </location>
</feature>
<feature type="transmembrane region" description="Helical" evidence="1">
    <location>
        <begin position="264"/>
        <end position="292"/>
    </location>
</feature>
<name>A0A1I7RKG9_BURXY</name>
<dbReference type="WBParaSite" id="BXY_0120300.1">
    <property type="protein sequence ID" value="BXY_0120300.1"/>
    <property type="gene ID" value="BXY_0120300"/>
</dbReference>
<keyword evidence="1" id="KW-0472">Membrane</keyword>
<protein>
    <submittedName>
        <fullName evidence="2">(pine wood nematode) hypothetical protein</fullName>
    </submittedName>
</protein>
<dbReference type="EMBL" id="CAJFCV020000006">
    <property type="protein sequence ID" value="CAG9131332.1"/>
    <property type="molecule type" value="Genomic_DNA"/>
</dbReference>
<feature type="transmembrane region" description="Helical" evidence="1">
    <location>
        <begin position="298"/>
        <end position="322"/>
    </location>
</feature>